<dbReference type="SUPFAM" id="SSF55729">
    <property type="entry name" value="Acyl-CoA N-acyltransferases (Nat)"/>
    <property type="match status" value="1"/>
</dbReference>
<evidence type="ECO:0000256" key="1">
    <source>
        <dbReference type="SAM" id="MobiDB-lite"/>
    </source>
</evidence>
<dbReference type="InterPro" id="IPR016181">
    <property type="entry name" value="Acyl_CoA_acyltransferase"/>
</dbReference>
<feature type="compositionally biased region" description="Polar residues" evidence="1">
    <location>
        <begin position="72"/>
        <end position="94"/>
    </location>
</feature>
<proteinExistence type="predicted"/>
<evidence type="ECO:0000313" key="2">
    <source>
        <dbReference type="EMBL" id="WWD20356.1"/>
    </source>
</evidence>
<protein>
    <submittedName>
        <fullName evidence="2">Uncharacterized protein</fullName>
    </submittedName>
</protein>
<dbReference type="Proteomes" id="UP000322225">
    <property type="component" value="Chromosome 8"/>
</dbReference>
<feature type="compositionally biased region" description="Low complexity" evidence="1">
    <location>
        <begin position="54"/>
        <end position="71"/>
    </location>
</feature>
<reference evidence="2" key="2">
    <citation type="submission" date="2024-01" db="EMBL/GenBank/DDBJ databases">
        <title>Comparative genomics of Cryptococcus and Kwoniella reveals pathogenesis evolution and contrasting modes of karyotype evolution via chromosome fusion or intercentromeric recombination.</title>
        <authorList>
            <person name="Coelho M.A."/>
            <person name="David-Palma M."/>
            <person name="Shea T."/>
            <person name="Bowers K."/>
            <person name="McGinley-Smith S."/>
            <person name="Mohammad A.W."/>
            <person name="Gnirke A."/>
            <person name="Yurkov A.M."/>
            <person name="Nowrousian M."/>
            <person name="Sun S."/>
            <person name="Cuomo C.A."/>
            <person name="Heitman J."/>
        </authorList>
    </citation>
    <scope>NUCLEOTIDE SEQUENCE</scope>
    <source>
        <strain evidence="2">CBS 12478</strain>
    </source>
</reference>
<sequence>MSTSPIELRFRPISATATIPLRHLVLWPSIPADQQLVPEYDFEPTTIHLGTFLSPSPSDTDTSTSTSTDTTHVGSGTETGVEQQESSDSSEPLSLTHLSQAQQDGKEPIAILTLVHHDYPKPNTLPSHIRSSNPASALPTTQIQLHKFAVHPILQGKGVGRKSLFNAIDHLKSHQSQPTSSQSEQTKGTAEKEERGKVFFHFDARLVQRRFYEKCGMEVLDEQVFEKFGTTGKEPGVKHIRMGNII</sequence>
<organism evidence="2 3">
    <name type="scientific">Kwoniella shandongensis</name>
    <dbReference type="NCBI Taxonomy" id="1734106"/>
    <lineage>
        <taxon>Eukaryota</taxon>
        <taxon>Fungi</taxon>
        <taxon>Dikarya</taxon>
        <taxon>Basidiomycota</taxon>
        <taxon>Agaricomycotina</taxon>
        <taxon>Tremellomycetes</taxon>
        <taxon>Tremellales</taxon>
        <taxon>Cryptococcaceae</taxon>
        <taxon>Kwoniella</taxon>
    </lineage>
</organism>
<feature type="region of interest" description="Disordered" evidence="1">
    <location>
        <begin position="51"/>
        <end position="94"/>
    </location>
</feature>
<feature type="compositionally biased region" description="Low complexity" evidence="1">
    <location>
        <begin position="174"/>
        <end position="185"/>
    </location>
</feature>
<dbReference type="OrthoDB" id="410198at2759"/>
<accession>A0A5M6BRH3</accession>
<dbReference type="EMBL" id="CP144058">
    <property type="protein sequence ID" value="WWD20356.1"/>
    <property type="molecule type" value="Genomic_DNA"/>
</dbReference>
<dbReference type="CDD" id="cd04301">
    <property type="entry name" value="NAT_SF"/>
    <property type="match status" value="1"/>
</dbReference>
<dbReference type="RefSeq" id="XP_031858422.1">
    <property type="nucleotide sequence ID" value="XM_032007308.1"/>
</dbReference>
<name>A0A5M6BRH3_9TREE</name>
<evidence type="ECO:0000313" key="3">
    <source>
        <dbReference type="Proteomes" id="UP000322225"/>
    </source>
</evidence>
<dbReference type="Gene3D" id="3.40.630.30">
    <property type="match status" value="1"/>
</dbReference>
<keyword evidence="3" id="KW-1185">Reference proteome</keyword>
<dbReference type="GeneID" id="43591476"/>
<reference evidence="2" key="1">
    <citation type="submission" date="2017-08" db="EMBL/GenBank/DDBJ databases">
        <authorList>
            <person name="Cuomo C."/>
            <person name="Billmyre B."/>
            <person name="Heitman J."/>
        </authorList>
    </citation>
    <scope>NUCLEOTIDE SEQUENCE</scope>
    <source>
        <strain evidence="2">CBS 12478</strain>
    </source>
</reference>
<gene>
    <name evidence="2" type="ORF">CI109_104832</name>
</gene>
<dbReference type="AlphaFoldDB" id="A0A5M6BRH3"/>
<feature type="region of interest" description="Disordered" evidence="1">
    <location>
        <begin position="171"/>
        <end position="194"/>
    </location>
</feature>
<dbReference type="KEGG" id="ksn:43591476"/>